<comment type="caution">
    <text evidence="3">The sequence shown here is derived from an EMBL/GenBank/DDBJ whole genome shotgun (WGS) entry which is preliminary data.</text>
</comment>
<dbReference type="EC" id="1.5.-.-" evidence="3"/>
<dbReference type="InterPro" id="IPR015659">
    <property type="entry name" value="Proline_oxidase"/>
</dbReference>
<evidence type="ECO:0000259" key="2">
    <source>
        <dbReference type="Pfam" id="PF01619"/>
    </source>
</evidence>
<dbReference type="GO" id="GO:0004657">
    <property type="term" value="F:proline dehydrogenase activity"/>
    <property type="evidence" value="ECO:0007669"/>
    <property type="project" value="InterPro"/>
</dbReference>
<dbReference type="SUPFAM" id="SSF51730">
    <property type="entry name" value="FAD-linked oxidoreductase"/>
    <property type="match status" value="1"/>
</dbReference>
<evidence type="ECO:0000256" key="1">
    <source>
        <dbReference type="ARBA" id="ARBA00023002"/>
    </source>
</evidence>
<dbReference type="EMBL" id="JAASRN010000001">
    <property type="protein sequence ID" value="NIK73415.1"/>
    <property type="molecule type" value="Genomic_DNA"/>
</dbReference>
<organism evidence="3 4">
    <name type="scientific">Thermonema lapsum</name>
    <dbReference type="NCBI Taxonomy" id="28195"/>
    <lineage>
        <taxon>Bacteria</taxon>
        <taxon>Pseudomonadati</taxon>
        <taxon>Bacteroidota</taxon>
        <taxon>Cytophagia</taxon>
        <taxon>Cytophagales</taxon>
        <taxon>Thermonemataceae</taxon>
        <taxon>Thermonema</taxon>
    </lineage>
</organism>
<dbReference type="PANTHER" id="PTHR13914">
    <property type="entry name" value="PROLINE OXIDASE"/>
    <property type="match status" value="1"/>
</dbReference>
<sequence length="399" mass="45730">MSEPTEPIVLDFSDTSIAFASKSDADLQRMHWLFGMMNHPALVDAGTFLVKTTLALPFTKPLTRFIVRETLFKQFCGGEDIDDCLPVIEQLAQYGIGTILDYSVEGEKTEEGFERTTAEVLRTIDFAAQHPAVPFAVFKVTGIAPFTLLEKVSSKASLSAEEEKQWVEVQQRVHRLCEAAYHKGVRIFIDAEETWIQAAIDHLAYEMMKRFNRERAVVYNTYQLYRRDGLQLLKEAFAWAQEQGVYLGAKLVRGAYMEKERERAQELGYPDPIQPNKKKCDEDYNAALLFCLERIDRVAFCAGTHNEQSCLLLAQSMQEKDIAPQDERIYFAQLYGMSDHISFNLAKAGYRVAKYLPYGPVDAVVPYLIRRAEENTSIKGQSNREYRLISEEIKRRKKR</sequence>
<proteinExistence type="predicted"/>
<dbReference type="GO" id="GO:0010133">
    <property type="term" value="P:L-proline catabolic process to L-glutamate"/>
    <property type="evidence" value="ECO:0007669"/>
    <property type="project" value="TreeGrafter"/>
</dbReference>
<dbReference type="InterPro" id="IPR029041">
    <property type="entry name" value="FAD-linked_oxidoreductase-like"/>
</dbReference>
<dbReference type="AlphaFoldDB" id="A0A846MPN6"/>
<gene>
    <name evidence="3" type="ORF">FHS56_000901</name>
</gene>
<accession>A0A846MPN6</accession>
<dbReference type="Gene3D" id="3.20.20.220">
    <property type="match status" value="1"/>
</dbReference>
<dbReference type="Proteomes" id="UP000537126">
    <property type="component" value="Unassembled WGS sequence"/>
</dbReference>
<name>A0A846MPN6_9BACT</name>
<dbReference type="InterPro" id="IPR002872">
    <property type="entry name" value="Proline_DH_dom"/>
</dbReference>
<evidence type="ECO:0000313" key="4">
    <source>
        <dbReference type="Proteomes" id="UP000537126"/>
    </source>
</evidence>
<protein>
    <submittedName>
        <fullName evidence="3">Proline dehydrogenase</fullName>
        <ecNumber evidence="3">1.5.-.-</ecNumber>
    </submittedName>
</protein>
<feature type="domain" description="Proline dehydrogenase" evidence="2">
    <location>
        <begin position="86"/>
        <end position="384"/>
    </location>
</feature>
<dbReference type="RefSeq" id="WP_166918654.1">
    <property type="nucleotide sequence ID" value="NZ_JAASRN010000001.1"/>
</dbReference>
<evidence type="ECO:0000313" key="3">
    <source>
        <dbReference type="EMBL" id="NIK73415.1"/>
    </source>
</evidence>
<dbReference type="PANTHER" id="PTHR13914:SF0">
    <property type="entry name" value="PROLINE DEHYDROGENASE 1, MITOCHONDRIAL"/>
    <property type="match status" value="1"/>
</dbReference>
<reference evidence="3 4" key="1">
    <citation type="submission" date="2020-03" db="EMBL/GenBank/DDBJ databases">
        <title>Genomic Encyclopedia of Type Strains, Phase IV (KMG-IV): sequencing the most valuable type-strain genomes for metagenomic binning, comparative biology and taxonomic classification.</title>
        <authorList>
            <person name="Goeker M."/>
        </authorList>
    </citation>
    <scope>NUCLEOTIDE SEQUENCE [LARGE SCALE GENOMIC DNA]</scope>
    <source>
        <strain evidence="3 4">DSM 5718</strain>
    </source>
</reference>
<dbReference type="Pfam" id="PF01619">
    <property type="entry name" value="Pro_dh"/>
    <property type="match status" value="1"/>
</dbReference>
<dbReference type="GO" id="GO:0071949">
    <property type="term" value="F:FAD binding"/>
    <property type="evidence" value="ECO:0007669"/>
    <property type="project" value="TreeGrafter"/>
</dbReference>
<keyword evidence="4" id="KW-1185">Reference proteome</keyword>
<keyword evidence="1 3" id="KW-0560">Oxidoreductase</keyword>